<feature type="region of interest" description="Disordered" evidence="1">
    <location>
        <begin position="115"/>
        <end position="156"/>
    </location>
</feature>
<dbReference type="KEGG" id="pmet:G4Y79_10505"/>
<keyword evidence="3" id="KW-1185">Reference proteome</keyword>
<evidence type="ECO:0000313" key="3">
    <source>
        <dbReference type="Proteomes" id="UP000594468"/>
    </source>
</evidence>
<evidence type="ECO:0000256" key="1">
    <source>
        <dbReference type="SAM" id="MobiDB-lite"/>
    </source>
</evidence>
<organism evidence="2 3">
    <name type="scientific">Phototrophicus methaneseepsis</name>
    <dbReference type="NCBI Taxonomy" id="2710758"/>
    <lineage>
        <taxon>Bacteria</taxon>
        <taxon>Bacillati</taxon>
        <taxon>Chloroflexota</taxon>
        <taxon>Candidatus Thermofontia</taxon>
        <taxon>Phototrophicales</taxon>
        <taxon>Phototrophicaceae</taxon>
        <taxon>Phototrophicus</taxon>
    </lineage>
</organism>
<accession>A0A7S8IH15</accession>
<dbReference type="RefSeq" id="WP_195172841.1">
    <property type="nucleotide sequence ID" value="NZ_CP062983.1"/>
</dbReference>
<gene>
    <name evidence="2" type="ORF">G4Y79_10505</name>
</gene>
<dbReference type="PROSITE" id="PS51257">
    <property type="entry name" value="PROKAR_LIPOPROTEIN"/>
    <property type="match status" value="1"/>
</dbReference>
<dbReference type="Proteomes" id="UP000594468">
    <property type="component" value="Chromosome"/>
</dbReference>
<evidence type="ECO:0000313" key="2">
    <source>
        <dbReference type="EMBL" id="QPC84778.1"/>
    </source>
</evidence>
<dbReference type="EMBL" id="CP062983">
    <property type="protein sequence ID" value="QPC84778.1"/>
    <property type="molecule type" value="Genomic_DNA"/>
</dbReference>
<protein>
    <submittedName>
        <fullName evidence="2">Uncharacterized protein</fullName>
    </submittedName>
</protein>
<dbReference type="AlphaFoldDB" id="A0A7S8IH15"/>
<sequence>MLVETRLKRIRKLLLIPFGILLTLALGACGAGTADQTLVADYNNSSTLIADMRMTGTVHAARLQTTLDYSGTRVALAATQSIFLKGTLQALGYDINELNALQEAAMNGSVQFPTATQPAPNFSIEENQPTAAGSTPPAGDNTNVSPTAPADLSGSGPQLVNAALASEVGSDDCPITTTSQFTLNSNIIYLTMRAVNVSAGSTITARWLRPDGEERVFDWTPDFNIDDGCVWMYIDQTDEAFVAGVWSVTIELNGTQATDVLSFRIDDMAATG</sequence>
<feature type="compositionally biased region" description="Polar residues" evidence="1">
    <location>
        <begin position="115"/>
        <end position="133"/>
    </location>
</feature>
<name>A0A7S8IH15_9CHLR</name>
<proteinExistence type="predicted"/>
<reference evidence="2 3" key="1">
    <citation type="submission" date="2020-02" db="EMBL/GenBank/DDBJ databases">
        <authorList>
            <person name="Zheng R.K."/>
            <person name="Sun C.M."/>
        </authorList>
    </citation>
    <scope>NUCLEOTIDE SEQUENCE [LARGE SCALE GENOMIC DNA]</scope>
    <source>
        <strain evidence="3">rifampicinis</strain>
    </source>
</reference>